<dbReference type="EMBL" id="JBAHYK010002479">
    <property type="protein sequence ID" value="KAL0564992.1"/>
    <property type="molecule type" value="Genomic_DNA"/>
</dbReference>
<accession>A0ABR3EQ83</accession>
<dbReference type="InterPro" id="IPR001584">
    <property type="entry name" value="Integrase_cat-core"/>
</dbReference>
<dbReference type="PROSITE" id="PS50994">
    <property type="entry name" value="INTEGRASE"/>
    <property type="match status" value="1"/>
</dbReference>
<feature type="non-terminal residue" evidence="3">
    <location>
        <position position="1"/>
    </location>
</feature>
<comment type="caution">
    <text evidence="3">The sequence shown here is derived from an EMBL/GenBank/DDBJ whole genome shotgun (WGS) entry which is preliminary data.</text>
</comment>
<dbReference type="InterPro" id="IPR058913">
    <property type="entry name" value="Integrase_dom_put"/>
</dbReference>
<keyword evidence="4" id="KW-1185">Reference proteome</keyword>
<evidence type="ECO:0000259" key="2">
    <source>
        <dbReference type="PROSITE" id="PS50994"/>
    </source>
</evidence>
<sequence>PGRPCVEIDPMLLALSTDLRRNHRLADVYQVNTRTVRRRALEQGLVPAGQPVYIDFEVDDTVIQLYQSSSGAQTDINDDKLDEVMAEIVVSFPSFGRRLIHGHLKYMGLHIPRSRVEDSYRCIIGAPLHSFGIQCITQRIYTVAGPNSLWHHDGQHGLIRYKIVIHAFVDGFSRFVTGIHTSNNNLSTTVLDLFLEAIEVHGCPSHARGDHGTENLLVAEFMEQMKGLDRGSYLWGK</sequence>
<dbReference type="PANTHER" id="PTHR46791:SF5">
    <property type="entry name" value="CLR5 DOMAIN-CONTAINING PROTEIN-RELATED"/>
    <property type="match status" value="1"/>
</dbReference>
<evidence type="ECO:0000313" key="3">
    <source>
        <dbReference type="EMBL" id="KAL0564992.1"/>
    </source>
</evidence>
<dbReference type="InterPro" id="IPR012337">
    <property type="entry name" value="RNaseH-like_sf"/>
</dbReference>
<keyword evidence="1" id="KW-0694">RNA-binding</keyword>
<dbReference type="Gene3D" id="3.30.420.10">
    <property type="entry name" value="Ribonuclease H-like superfamily/Ribonuclease H"/>
    <property type="match status" value="1"/>
</dbReference>
<protein>
    <recommendedName>
        <fullName evidence="2">Integrase catalytic domain-containing protein</fullName>
    </recommendedName>
</protein>
<gene>
    <name evidence="3" type="ORF">V5O48_017044</name>
</gene>
<reference evidence="3 4" key="1">
    <citation type="submission" date="2024-02" db="EMBL/GenBank/DDBJ databases">
        <title>A draft genome for the cacao thread blight pathogen Marasmius crinis-equi.</title>
        <authorList>
            <person name="Cohen S.P."/>
            <person name="Baruah I.K."/>
            <person name="Amoako-Attah I."/>
            <person name="Bukari Y."/>
            <person name="Meinhardt L.W."/>
            <person name="Bailey B.A."/>
        </authorList>
    </citation>
    <scope>NUCLEOTIDE SEQUENCE [LARGE SCALE GENOMIC DNA]</scope>
    <source>
        <strain evidence="3 4">GH-76</strain>
    </source>
</reference>
<proteinExistence type="predicted"/>
<dbReference type="PANTHER" id="PTHR46791">
    <property type="entry name" value="EXPRESSED PROTEIN"/>
    <property type="match status" value="1"/>
</dbReference>
<dbReference type="Proteomes" id="UP001465976">
    <property type="component" value="Unassembled WGS sequence"/>
</dbReference>
<feature type="domain" description="Integrase catalytic" evidence="2">
    <location>
        <begin position="142"/>
        <end position="237"/>
    </location>
</feature>
<evidence type="ECO:0000313" key="4">
    <source>
        <dbReference type="Proteomes" id="UP001465976"/>
    </source>
</evidence>
<name>A0ABR3EQ83_9AGAR</name>
<dbReference type="Pfam" id="PF24764">
    <property type="entry name" value="rva_4"/>
    <property type="match status" value="1"/>
</dbReference>
<dbReference type="InterPro" id="IPR036397">
    <property type="entry name" value="RNaseH_sf"/>
</dbReference>
<evidence type="ECO:0000256" key="1">
    <source>
        <dbReference type="ARBA" id="ARBA00022884"/>
    </source>
</evidence>
<organism evidence="3 4">
    <name type="scientific">Marasmius crinis-equi</name>
    <dbReference type="NCBI Taxonomy" id="585013"/>
    <lineage>
        <taxon>Eukaryota</taxon>
        <taxon>Fungi</taxon>
        <taxon>Dikarya</taxon>
        <taxon>Basidiomycota</taxon>
        <taxon>Agaricomycotina</taxon>
        <taxon>Agaricomycetes</taxon>
        <taxon>Agaricomycetidae</taxon>
        <taxon>Agaricales</taxon>
        <taxon>Marasmiineae</taxon>
        <taxon>Marasmiaceae</taxon>
        <taxon>Marasmius</taxon>
    </lineage>
</organism>
<dbReference type="SUPFAM" id="SSF53098">
    <property type="entry name" value="Ribonuclease H-like"/>
    <property type="match status" value="1"/>
</dbReference>